<evidence type="ECO:0000313" key="2">
    <source>
        <dbReference type="EMBL" id="KAH7303228.1"/>
    </source>
</evidence>
<evidence type="ECO:0000313" key="3">
    <source>
        <dbReference type="Proteomes" id="UP000813444"/>
    </source>
</evidence>
<dbReference type="PANTHER" id="PTHR33112:SF10">
    <property type="entry name" value="TOL"/>
    <property type="match status" value="1"/>
</dbReference>
<comment type="caution">
    <text evidence="2">The sequence shown here is derived from an EMBL/GenBank/DDBJ whole genome shotgun (WGS) entry which is preliminary data.</text>
</comment>
<dbReference type="EMBL" id="JAGPNK010000037">
    <property type="protein sequence ID" value="KAH7303228.1"/>
    <property type="molecule type" value="Genomic_DNA"/>
</dbReference>
<dbReference type="Pfam" id="PF06985">
    <property type="entry name" value="HET"/>
    <property type="match status" value="1"/>
</dbReference>
<evidence type="ECO:0000259" key="1">
    <source>
        <dbReference type="Pfam" id="PF06985"/>
    </source>
</evidence>
<accession>A0A8K0WIK2</accession>
<feature type="domain" description="Heterokaryon incompatibility" evidence="1">
    <location>
        <begin position="152"/>
        <end position="308"/>
    </location>
</feature>
<protein>
    <submittedName>
        <fullName evidence="2">Heterokaryon incompatibility protein-domain-containing protein</fullName>
    </submittedName>
</protein>
<dbReference type="Proteomes" id="UP000813444">
    <property type="component" value="Unassembled WGS sequence"/>
</dbReference>
<dbReference type="PANTHER" id="PTHR33112">
    <property type="entry name" value="DOMAIN PROTEIN, PUTATIVE-RELATED"/>
    <property type="match status" value="1"/>
</dbReference>
<proteinExistence type="predicted"/>
<name>A0A8K0WIK2_9HYPO</name>
<organism evidence="2 3">
    <name type="scientific">Stachybotrys elegans</name>
    <dbReference type="NCBI Taxonomy" id="80388"/>
    <lineage>
        <taxon>Eukaryota</taxon>
        <taxon>Fungi</taxon>
        <taxon>Dikarya</taxon>
        <taxon>Ascomycota</taxon>
        <taxon>Pezizomycotina</taxon>
        <taxon>Sordariomycetes</taxon>
        <taxon>Hypocreomycetidae</taxon>
        <taxon>Hypocreales</taxon>
        <taxon>Stachybotryaceae</taxon>
        <taxon>Stachybotrys</taxon>
    </lineage>
</organism>
<keyword evidence="3" id="KW-1185">Reference proteome</keyword>
<dbReference type="OrthoDB" id="5347061at2759"/>
<gene>
    <name evidence="2" type="ORF">B0I35DRAFT_498665</name>
</gene>
<sequence>MRNRETAVSVCLWARHWRVTENKTKHLVEITYRLAEPSPNHHDLAGHGVYPLELDLSMRYDDMTENRIRLAMMAVGSNKGPDVATLLPTSTDSPESLQFLESSLKTCLDKHLLCRQRANSDNKWYPKRLMEIDATGSKIYLRDSQLLQSEPYITLSHCWGLSKPPLLTAKNAAAFTAVIFTADLPTTFRDAIMVTRQLSISYIWIDSLCIPQDDFGQWREEAFSMCDVYSHSLCNIAATGAPDGFTGLFFERDQTAECSFQITTEWTLLQAQSNSKYLSGVCQVFPVDHWTNDLELGPLNLRAWVMQERFLATRVLHFTKSQVCWECIETRSSEIFPKGIPAQAEPASWVDSQRRLKVSSAQTPRDLGWKQEMFNGWQFFCQGLHAVWA</sequence>
<dbReference type="InterPro" id="IPR010730">
    <property type="entry name" value="HET"/>
</dbReference>
<dbReference type="AlphaFoldDB" id="A0A8K0WIK2"/>
<reference evidence="2" key="1">
    <citation type="journal article" date="2021" name="Nat. Commun.">
        <title>Genetic determinants of endophytism in the Arabidopsis root mycobiome.</title>
        <authorList>
            <person name="Mesny F."/>
            <person name="Miyauchi S."/>
            <person name="Thiergart T."/>
            <person name="Pickel B."/>
            <person name="Atanasova L."/>
            <person name="Karlsson M."/>
            <person name="Huettel B."/>
            <person name="Barry K.W."/>
            <person name="Haridas S."/>
            <person name="Chen C."/>
            <person name="Bauer D."/>
            <person name="Andreopoulos W."/>
            <person name="Pangilinan J."/>
            <person name="LaButti K."/>
            <person name="Riley R."/>
            <person name="Lipzen A."/>
            <person name="Clum A."/>
            <person name="Drula E."/>
            <person name="Henrissat B."/>
            <person name="Kohler A."/>
            <person name="Grigoriev I.V."/>
            <person name="Martin F.M."/>
            <person name="Hacquard S."/>
        </authorList>
    </citation>
    <scope>NUCLEOTIDE SEQUENCE</scope>
    <source>
        <strain evidence="2">MPI-CAGE-CH-0235</strain>
    </source>
</reference>